<dbReference type="InterPro" id="IPR029058">
    <property type="entry name" value="AB_hydrolase_fold"/>
</dbReference>
<dbReference type="EMBL" id="JAGMVS010000044">
    <property type="protein sequence ID" value="MCM2437002.1"/>
    <property type="molecule type" value="Genomic_DNA"/>
</dbReference>
<protein>
    <submittedName>
        <fullName evidence="3">Alpha/beta hydrolase</fullName>
    </submittedName>
</protein>
<dbReference type="InterPro" id="IPR050300">
    <property type="entry name" value="GDXG_lipolytic_enzyme"/>
</dbReference>
<dbReference type="SUPFAM" id="SSF53474">
    <property type="entry name" value="alpha/beta-Hydrolases"/>
    <property type="match status" value="1"/>
</dbReference>
<dbReference type="GO" id="GO:0016787">
    <property type="term" value="F:hydrolase activity"/>
    <property type="evidence" value="ECO:0007669"/>
    <property type="project" value="UniProtKB-KW"/>
</dbReference>
<dbReference type="Pfam" id="PF20434">
    <property type="entry name" value="BD-FAE"/>
    <property type="match status" value="1"/>
</dbReference>
<dbReference type="Gene3D" id="3.40.50.1820">
    <property type="entry name" value="alpha/beta hydrolase"/>
    <property type="match status" value="1"/>
</dbReference>
<keyword evidence="1 3" id="KW-0378">Hydrolase</keyword>
<comment type="caution">
    <text evidence="3">The sequence shown here is derived from an EMBL/GenBank/DDBJ whole genome shotgun (WGS) entry which is preliminary data.</text>
</comment>
<organism evidence="3 4">
    <name type="scientific">Periweissella beninensis</name>
    <dbReference type="NCBI Taxonomy" id="504936"/>
    <lineage>
        <taxon>Bacteria</taxon>
        <taxon>Bacillati</taxon>
        <taxon>Bacillota</taxon>
        <taxon>Bacilli</taxon>
        <taxon>Lactobacillales</taxon>
        <taxon>Lactobacillaceae</taxon>
        <taxon>Periweissella</taxon>
    </lineage>
</organism>
<feature type="domain" description="BD-FAE-like" evidence="2">
    <location>
        <begin position="35"/>
        <end position="250"/>
    </location>
</feature>
<dbReference type="PANTHER" id="PTHR48081">
    <property type="entry name" value="AB HYDROLASE SUPERFAMILY PROTEIN C4A8.06C"/>
    <property type="match status" value="1"/>
</dbReference>
<proteinExistence type="predicted"/>
<name>A0ABT0VKR0_9LACO</name>
<dbReference type="Proteomes" id="UP001057481">
    <property type="component" value="Unassembled WGS sequence"/>
</dbReference>
<dbReference type="RefSeq" id="WP_205144156.1">
    <property type="nucleotide sequence ID" value="NZ_JAFBDN010000022.1"/>
</dbReference>
<gene>
    <name evidence="3" type="ORF">KAK10_03525</name>
</gene>
<dbReference type="PANTHER" id="PTHR48081:SF13">
    <property type="entry name" value="ALPHA_BETA HYDROLASE"/>
    <property type="match status" value="1"/>
</dbReference>
<evidence type="ECO:0000259" key="2">
    <source>
        <dbReference type="Pfam" id="PF20434"/>
    </source>
</evidence>
<reference evidence="3" key="1">
    <citation type="submission" date="2021-04" db="EMBL/GenBank/DDBJ databases">
        <title>Taxonomic assessment of Weissella genus.</title>
        <authorList>
            <person name="Fanelli F."/>
            <person name="Chieffi D."/>
            <person name="Dell'Aquila A."/>
            <person name="Gyu-Sung C."/>
            <person name="Franz C.M.A.P."/>
            <person name="Fusco V."/>
        </authorList>
    </citation>
    <scope>NUCLEOTIDE SEQUENCE</scope>
    <source>
        <strain evidence="3">LMG 25373</strain>
    </source>
</reference>
<dbReference type="InterPro" id="IPR049492">
    <property type="entry name" value="BD-FAE-like_dom"/>
</dbReference>
<evidence type="ECO:0000256" key="1">
    <source>
        <dbReference type="ARBA" id="ARBA00022801"/>
    </source>
</evidence>
<evidence type="ECO:0000313" key="3">
    <source>
        <dbReference type="EMBL" id="MCM2437002.1"/>
    </source>
</evidence>
<accession>A0ABT0VKR0</accession>
<evidence type="ECO:0000313" key="4">
    <source>
        <dbReference type="Proteomes" id="UP001057481"/>
    </source>
</evidence>
<keyword evidence="4" id="KW-1185">Reference proteome</keyword>
<sequence length="296" mass="32880">MKFIERAPHFSPVDAKMITKKILDIPYMTGERHTLDIYYPSVSRETYPVIIDVYGGGLYFGAKSSYKLQNSLALTAAGYVVISPNYSLIWQAPFPTQIYELKAVIRWVRAHAQTYQFDPTKIILSGESSGAHLAVLTAATASVRTMMADFGPDLTVDDRVAAVIAAYGPYQFDTFSAQFKVLGLTPKFSETGTASSFEGQLFGKIAPSDVTHLVEKYNPANYLTATMPPMLLLAGTADQVVPILQSQNLAVAALQKMPQSHVAWQWLKGAHHGPQDFTRTDIYDLKVQLLNKWLWH</sequence>